<dbReference type="InterPro" id="IPR039638">
    <property type="entry name" value="MED33A/B"/>
</dbReference>
<reference evidence="1" key="1">
    <citation type="submission" date="2018-02" db="EMBL/GenBank/DDBJ databases">
        <title>Rhizophora mucronata_Transcriptome.</title>
        <authorList>
            <person name="Meera S.P."/>
            <person name="Sreeshan A."/>
            <person name="Augustine A."/>
        </authorList>
    </citation>
    <scope>NUCLEOTIDE SEQUENCE</scope>
    <source>
        <tissue evidence="1">Leaf</tissue>
    </source>
</reference>
<dbReference type="PANTHER" id="PTHR33739">
    <property type="entry name" value="OS07G0681500 PROTEIN"/>
    <property type="match status" value="1"/>
</dbReference>
<sequence>MAISTEFRIWDGVLEITKAAQEKGSNPLLWALQISSNLSSLGVSLPSPELAEVLVSYICWENNVPTLWKFLEKALVLKIVPSFMVLALLSDRVIPYRRSQPVAYKLYMELLKRYAFELKSQVNCPNYEKIMKSIDAILHLSQKFGLRSNGPGILMVEFIYAVVWKLLDASLDDEGLLTLMPEKNSRWAAKSEEMEIDGVDDYNGKRAEHYEKLQNMNTVMAIEIIGKFLQNKITSRILYLASQNLRTDWEGFIERLRLLAANSSALKNSKILTAEDLLQLTLDSWIVLPRETKTSSLQKFHAIMAFRSLISSARQCYGVSGSALWLPLDLALEDAMDGYQVSATSAVEIITGLVKTLQAINGTTWHDTFLGLWIAALRLVQREREPIEGPIPRLDTRLCMLLSVVPLVIADLVEEEEVAPIDESECGSANHWKEKRVPGKRRNDLVFSLQLLGDYQDLLSPPPSVASSADQAAAKAVLYVSSINVGSAHFECMSMKDTPANCSGNMRHLIVEACISRNLLDMSAYLWPGYTNGRINQIPYNVPAQVPGWSSFMKGAPLTPTMVSALASTPATRYAYTPTHTYFS</sequence>
<dbReference type="GO" id="GO:2000762">
    <property type="term" value="P:regulation of phenylpropanoid metabolic process"/>
    <property type="evidence" value="ECO:0007669"/>
    <property type="project" value="InterPro"/>
</dbReference>
<name>A0A2P2KKZ2_RHIMU</name>
<protein>
    <submittedName>
        <fullName evidence="1">Uncharacterized protein MANES_15G022100</fullName>
    </submittedName>
</protein>
<organism evidence="1">
    <name type="scientific">Rhizophora mucronata</name>
    <name type="common">Asiatic mangrove</name>
    <dbReference type="NCBI Taxonomy" id="61149"/>
    <lineage>
        <taxon>Eukaryota</taxon>
        <taxon>Viridiplantae</taxon>
        <taxon>Streptophyta</taxon>
        <taxon>Embryophyta</taxon>
        <taxon>Tracheophyta</taxon>
        <taxon>Spermatophyta</taxon>
        <taxon>Magnoliopsida</taxon>
        <taxon>eudicotyledons</taxon>
        <taxon>Gunneridae</taxon>
        <taxon>Pentapetalae</taxon>
        <taxon>rosids</taxon>
        <taxon>fabids</taxon>
        <taxon>Malpighiales</taxon>
        <taxon>Rhizophoraceae</taxon>
        <taxon>Rhizophora</taxon>
    </lineage>
</organism>
<evidence type="ECO:0000313" key="1">
    <source>
        <dbReference type="EMBL" id="MBX06393.1"/>
    </source>
</evidence>
<accession>A0A2P2KKZ2</accession>
<dbReference type="AlphaFoldDB" id="A0A2P2KKZ2"/>
<proteinExistence type="predicted"/>
<dbReference type="PANTHER" id="PTHR33739:SF5">
    <property type="entry name" value="MEDIATOR OF RNA POLYMERASE II TRANSCRIPTION SUBUNIT 33A"/>
    <property type="match status" value="1"/>
</dbReference>
<dbReference type="GO" id="GO:0016592">
    <property type="term" value="C:mediator complex"/>
    <property type="evidence" value="ECO:0007669"/>
    <property type="project" value="InterPro"/>
</dbReference>
<dbReference type="EMBL" id="GGEC01025909">
    <property type="protein sequence ID" value="MBX06393.1"/>
    <property type="molecule type" value="Transcribed_RNA"/>
</dbReference>